<accession>A0A3D8P2A9</accession>
<name>A0A3D8P2A9_9THEO</name>
<organism evidence="1 2">
    <name type="scientific">Ammonifex thiophilus</name>
    <dbReference type="NCBI Taxonomy" id="444093"/>
    <lineage>
        <taxon>Bacteria</taxon>
        <taxon>Bacillati</taxon>
        <taxon>Bacillota</taxon>
        <taxon>Clostridia</taxon>
        <taxon>Thermoanaerobacterales</taxon>
        <taxon>Thermoanaerobacteraceae</taxon>
        <taxon>Ammonifex</taxon>
    </lineage>
</organism>
<keyword evidence="2" id="KW-1185">Reference proteome</keyword>
<comment type="caution">
    <text evidence="1">The sequence shown here is derived from an EMBL/GenBank/DDBJ whole genome shotgun (WGS) entry which is preliminary data.</text>
</comment>
<evidence type="ECO:0000313" key="2">
    <source>
        <dbReference type="Proteomes" id="UP000256329"/>
    </source>
</evidence>
<protein>
    <submittedName>
        <fullName evidence="1">Uncharacterized protein</fullName>
    </submittedName>
</protein>
<dbReference type="RefSeq" id="WP_115792962.1">
    <property type="nucleotide sequence ID" value="NZ_QSLN01000011.1"/>
</dbReference>
<sequence length="941" mass="106390">MKGLKSIGLEGLKLKGRRKAFAVLLLASLVLSLSAFPSPLPAAGEQRQWAELVTGVDGAGNVVKTRVYGYYAEANGTQVFVVCDPRTGEETGEAYVPGAKVGERKAKKLVGYERKQDLDWDHPKEVKPVSVTLMAPNVPTGWEWDLEHYKQTGNLWKKSGYQFGWPMDYSYARLVPGSDPDYWLVVAAVQNPNPFPVEAELYTSIDGWRSTWWGLEREIRYQGRIPLGPNETKYVLLNRGRQGFVLADRAPTANRGVWCPGFSSARYQTYITSVNDPEYPGLLRTGDKQGFYVPYVTWSGTNPVVLPLIPMRLAFWFCCTGIDRRGWVGWGYCTPGYRGWPEVYGHAEHDPATGEWSIRFEFSYYSDKPQWMSDEEWQRHLALLRDNATTTLRRLFQTWYPKVPFWCSWWSPREELIADAKTGETFGSQDKGSYEKISRLDFYVRFCALEPEPPRMPPPGINVRYGGWRYTTEGAWSDGFDLPAPVLVGFRAGDYRWQDEEAPEFNFTHYSVQCRGGDTDSAVVPRGTAMPPYVTRTDPRYYDPEGWMYWLPVLRAEPVFTDKFTFVATQGNAGYLKKEAIPGYLLFVDAEGRPVPSIVNRPTGARAEWEGVAYLSEENQWGNLWRVRRSWSWDPGYGWRLLGEQREPVYPSWWNSRQAGKATWRVTLEYDQAVQVANPMDVPVAYGSSWSWREDKPAGAPRFYWPGAEGLRAALAPLSAWEGGSPTLAAGIDPVIPAAGVVRVGAKETAWVASAHKAAIASFKRNSWNPLEDERAVLAALESQALRGQLSAPGEAAFVDGCHFAITPTFKPGSPGVISGAKRVLVHQRYKWDSEWQWYVWDELRADVYGFPSYWQGGWWDRDNLTLCSYTSCGYNPTSGLVVRAGDEAFAAALLRTRSESSIWVRPLGGMWNPYETRVTGPWRVFDSGTGRLLPPPYPRD</sequence>
<dbReference type="AlphaFoldDB" id="A0A3D8P2A9"/>
<proteinExistence type="predicted"/>
<evidence type="ECO:0000313" key="1">
    <source>
        <dbReference type="EMBL" id="RDV82337.1"/>
    </source>
</evidence>
<dbReference type="OrthoDB" id="1718828at2"/>
<dbReference type="EMBL" id="QSLN01000011">
    <property type="protein sequence ID" value="RDV82337.1"/>
    <property type="molecule type" value="Genomic_DNA"/>
</dbReference>
<reference evidence="1 2" key="1">
    <citation type="submission" date="2018-08" db="EMBL/GenBank/DDBJ databases">
        <title>Form III RuBisCO-mediated autotrophy in Thermodesulfobium bacteria.</title>
        <authorList>
            <person name="Toshchakov S.V."/>
            <person name="Kublanov I.V."/>
            <person name="Frolov E."/>
            <person name="Bonch-Osmolovskaya E.A."/>
            <person name="Tourova T.P."/>
            <person name="Chernych N.A."/>
            <person name="Lebedinsky A.V."/>
        </authorList>
    </citation>
    <scope>NUCLEOTIDE SEQUENCE [LARGE SCALE GENOMIC DNA]</scope>
    <source>
        <strain evidence="1 2">SR</strain>
    </source>
</reference>
<gene>
    <name evidence="1" type="ORF">DXX99_07955</name>
</gene>
<dbReference type="Proteomes" id="UP000256329">
    <property type="component" value="Unassembled WGS sequence"/>
</dbReference>